<name>A0A543EKJ2_9FLAO</name>
<accession>A0A543EKJ2</accession>
<reference evidence="1 2" key="1">
    <citation type="submission" date="2019-06" db="EMBL/GenBank/DDBJ databases">
        <title>Sorghum-associated microbial communities from plants grown in Nebraska, USA.</title>
        <authorList>
            <person name="Schachtman D."/>
        </authorList>
    </citation>
    <scope>NUCLEOTIDE SEQUENCE [LARGE SCALE GENOMIC DNA]</scope>
    <source>
        <strain evidence="1 2">110</strain>
    </source>
</reference>
<proteinExistence type="predicted"/>
<comment type="caution">
    <text evidence="1">The sequence shown here is derived from an EMBL/GenBank/DDBJ whole genome shotgun (WGS) entry which is preliminary data.</text>
</comment>
<dbReference type="Pfam" id="PF11066">
    <property type="entry name" value="DUF2867"/>
    <property type="match status" value="1"/>
</dbReference>
<dbReference type="AlphaFoldDB" id="A0A543EKJ2"/>
<keyword evidence="2" id="KW-1185">Reference proteome</keyword>
<dbReference type="EMBL" id="VFPD01000001">
    <property type="protein sequence ID" value="TQM22039.1"/>
    <property type="molecule type" value="Genomic_DNA"/>
</dbReference>
<evidence type="ECO:0000313" key="1">
    <source>
        <dbReference type="EMBL" id="TQM22039.1"/>
    </source>
</evidence>
<evidence type="ECO:0000313" key="2">
    <source>
        <dbReference type="Proteomes" id="UP000316437"/>
    </source>
</evidence>
<sequence length="198" mass="22746">MERYLHLLDNNHKTMTMSIKKTEFPEKSILSPAKKDFDYIDSFQGELTDVAGNIDISEIGKAFFTSGPKWGKKMFAFRNKAMGVFGLKTGSENERQQTEKNFECEVGERVGLFKVFGKTSNEIILGEDDKHLDFRVSLLIDHNKRESSQNSLTISTTVKFHNWWGVLYFLPVRPFHKLIVPAMLKNMIGQLEKKMCTA</sequence>
<gene>
    <name evidence="1" type="ORF">FB551_1744</name>
</gene>
<dbReference type="InterPro" id="IPR021295">
    <property type="entry name" value="DUF2867"/>
</dbReference>
<protein>
    <submittedName>
        <fullName evidence="1">Uncharacterized protein DUF2867</fullName>
    </submittedName>
</protein>
<organism evidence="1 2">
    <name type="scientific">Chryseobacterium aquifrigidense</name>
    <dbReference type="NCBI Taxonomy" id="558021"/>
    <lineage>
        <taxon>Bacteria</taxon>
        <taxon>Pseudomonadati</taxon>
        <taxon>Bacteroidota</taxon>
        <taxon>Flavobacteriia</taxon>
        <taxon>Flavobacteriales</taxon>
        <taxon>Weeksellaceae</taxon>
        <taxon>Chryseobacterium group</taxon>
        <taxon>Chryseobacterium</taxon>
    </lineage>
</organism>
<dbReference type="Proteomes" id="UP000316437">
    <property type="component" value="Unassembled WGS sequence"/>
</dbReference>